<dbReference type="AlphaFoldDB" id="A0A235F5Z1"/>
<dbReference type="EMBL" id="NOII01000011">
    <property type="protein sequence ID" value="OYD56659.1"/>
    <property type="molecule type" value="Genomic_DNA"/>
</dbReference>
<evidence type="ECO:0000313" key="3">
    <source>
        <dbReference type="Proteomes" id="UP000215059"/>
    </source>
</evidence>
<gene>
    <name evidence="2" type="ORF">CGZ90_16755</name>
</gene>
<feature type="transmembrane region" description="Helical" evidence="1">
    <location>
        <begin position="6"/>
        <end position="27"/>
    </location>
</feature>
<feature type="transmembrane region" description="Helical" evidence="1">
    <location>
        <begin position="72"/>
        <end position="92"/>
    </location>
</feature>
<keyword evidence="3" id="KW-1185">Reference proteome</keyword>
<keyword evidence="1" id="KW-0812">Transmembrane</keyword>
<keyword evidence="1" id="KW-1133">Transmembrane helix</keyword>
<evidence type="ECO:0000256" key="1">
    <source>
        <dbReference type="SAM" id="Phobius"/>
    </source>
</evidence>
<reference evidence="2 3" key="1">
    <citation type="submission" date="2017-07" db="EMBL/GenBank/DDBJ databases">
        <title>Fictibacillus sp. nov. GDSW-R2A3 Genome sequencing and assembly.</title>
        <authorList>
            <person name="Mayilraj S."/>
        </authorList>
    </citation>
    <scope>NUCLEOTIDE SEQUENCE [LARGE SCALE GENOMIC DNA]</scope>
    <source>
        <strain evidence="2 3">GDSW-R2A3</strain>
    </source>
</reference>
<proteinExistence type="predicted"/>
<comment type="caution">
    <text evidence="2">The sequence shown here is derived from an EMBL/GenBank/DDBJ whole genome shotgun (WGS) entry which is preliminary data.</text>
</comment>
<accession>A0A235F5Z1</accession>
<feature type="transmembrane region" description="Helical" evidence="1">
    <location>
        <begin position="48"/>
        <end position="66"/>
    </location>
</feature>
<name>A0A235F5Z1_9BACL</name>
<organism evidence="2 3">
    <name type="scientific">Fictibacillus aquaticus</name>
    <dbReference type="NCBI Taxonomy" id="2021314"/>
    <lineage>
        <taxon>Bacteria</taxon>
        <taxon>Bacillati</taxon>
        <taxon>Bacillota</taxon>
        <taxon>Bacilli</taxon>
        <taxon>Bacillales</taxon>
        <taxon>Fictibacillaceae</taxon>
        <taxon>Fictibacillus</taxon>
    </lineage>
</organism>
<protein>
    <submittedName>
        <fullName evidence="2">Uncharacterized protein</fullName>
    </submittedName>
</protein>
<evidence type="ECO:0000313" key="2">
    <source>
        <dbReference type="EMBL" id="OYD56659.1"/>
    </source>
</evidence>
<sequence length="93" mass="10542">MEIINTGLTILNICIVTNLLYAFLFLISRSAGEGFANWISSGSDIVTGIMYIFFIGLTFITANLIYETYNWFISRMLLIVYIVALIFIMTLLP</sequence>
<keyword evidence="1" id="KW-0472">Membrane</keyword>
<dbReference type="Proteomes" id="UP000215059">
    <property type="component" value="Unassembled WGS sequence"/>
</dbReference>